<dbReference type="Proteomes" id="UP000192578">
    <property type="component" value="Unassembled WGS sequence"/>
</dbReference>
<evidence type="ECO:0000313" key="1">
    <source>
        <dbReference type="EMBL" id="OQV19361.1"/>
    </source>
</evidence>
<dbReference type="EMBL" id="MTYJ01000040">
    <property type="protein sequence ID" value="OQV19361.1"/>
    <property type="molecule type" value="Genomic_DNA"/>
</dbReference>
<proteinExistence type="predicted"/>
<sequence length="208" mass="23176">MQRRTFDQLRYALDPSQSEEGMKFIGNTTEMEKRKGETIIDIGKTKLTRKRARNDNPRIWINFQVRGRLRDESTVAKRAESKSRTTIWDVVPARAARRRVNLRSEEAPDKCYIPKSLLHTWSGLTVVWLLSAVPQVGSSSPVRWNGLESQGECIGRSTIAILGAVNTITFIDDNGGSLSTSDDKSIGFGNGCCNTGSRSADLSRLTEL</sequence>
<organism evidence="1 2">
    <name type="scientific">Hypsibius exemplaris</name>
    <name type="common">Freshwater tardigrade</name>
    <dbReference type="NCBI Taxonomy" id="2072580"/>
    <lineage>
        <taxon>Eukaryota</taxon>
        <taxon>Metazoa</taxon>
        <taxon>Ecdysozoa</taxon>
        <taxon>Tardigrada</taxon>
        <taxon>Eutardigrada</taxon>
        <taxon>Parachela</taxon>
        <taxon>Hypsibioidea</taxon>
        <taxon>Hypsibiidae</taxon>
        <taxon>Hypsibius</taxon>
    </lineage>
</organism>
<keyword evidence="2" id="KW-1185">Reference proteome</keyword>
<accession>A0A1W0WVY1</accession>
<gene>
    <name evidence="1" type="ORF">BV898_06596</name>
</gene>
<comment type="caution">
    <text evidence="1">The sequence shown here is derived from an EMBL/GenBank/DDBJ whole genome shotgun (WGS) entry which is preliminary data.</text>
</comment>
<protein>
    <submittedName>
        <fullName evidence="1">Uncharacterized protein</fullName>
    </submittedName>
</protein>
<name>A0A1W0WVY1_HYPEX</name>
<dbReference type="AlphaFoldDB" id="A0A1W0WVY1"/>
<reference evidence="2" key="1">
    <citation type="submission" date="2017-01" db="EMBL/GenBank/DDBJ databases">
        <title>Comparative genomics of anhydrobiosis in the tardigrade Hypsibius dujardini.</title>
        <authorList>
            <person name="Yoshida Y."/>
            <person name="Koutsovoulos G."/>
            <person name="Laetsch D."/>
            <person name="Stevens L."/>
            <person name="Kumar S."/>
            <person name="Horikawa D."/>
            <person name="Ishino K."/>
            <person name="Komine S."/>
            <person name="Tomita M."/>
            <person name="Blaxter M."/>
            <person name="Arakawa K."/>
        </authorList>
    </citation>
    <scope>NUCLEOTIDE SEQUENCE [LARGE SCALE GENOMIC DNA]</scope>
    <source>
        <strain evidence="2">Z151</strain>
    </source>
</reference>
<evidence type="ECO:0000313" key="2">
    <source>
        <dbReference type="Proteomes" id="UP000192578"/>
    </source>
</evidence>